<feature type="transmembrane region" description="Helical" evidence="6">
    <location>
        <begin position="164"/>
        <end position="186"/>
    </location>
</feature>
<dbReference type="EMBL" id="CP046522">
    <property type="protein sequence ID" value="QGU96173.1"/>
    <property type="molecule type" value="Genomic_DNA"/>
</dbReference>
<evidence type="ECO:0000256" key="3">
    <source>
        <dbReference type="ARBA" id="ARBA00022692"/>
    </source>
</evidence>
<feature type="transmembrane region" description="Helical" evidence="6">
    <location>
        <begin position="221"/>
        <end position="241"/>
    </location>
</feature>
<evidence type="ECO:0000256" key="2">
    <source>
        <dbReference type="ARBA" id="ARBA00022475"/>
    </source>
</evidence>
<keyword evidence="2" id="KW-1003">Cell membrane</keyword>
<evidence type="ECO:0000256" key="1">
    <source>
        <dbReference type="ARBA" id="ARBA00004651"/>
    </source>
</evidence>
<sequence length="296" mass="34211">MFDHYDQNGGRTKRKYRHFKSFRIREWCYIESIDNFIHLQERKSQKKVKIPESGVIITEQVGKSLGVKVGNKIKLINNDKNEALVEVAGITENYLFNYVYLSPSYYDEVFKTKVEFNEVVGVLKNASREVEDNLSRKLIKKEGISSIGFNTAIKENFEETIRSLNYVVLVMIISAGALAFVVLYNLTNVNISERIREIATIKVLGFYDEEVSAYIYRENTILTLIGTLVGLIMGIFSHRYIMITVEMENMMFGLKLNLKSYLISIVLTLIFAVFVNFAMYYKLKNVEMVESLKSIE</sequence>
<dbReference type="InterPro" id="IPR038766">
    <property type="entry name" value="Membrane_comp_ABC_pdt"/>
</dbReference>
<accession>A0A6I6EUY3</accession>
<dbReference type="AlphaFoldDB" id="A0A6I6EUY3"/>
<keyword evidence="9" id="KW-1185">Reference proteome</keyword>
<dbReference type="GO" id="GO:0005886">
    <property type="term" value="C:plasma membrane"/>
    <property type="evidence" value="ECO:0007669"/>
    <property type="project" value="UniProtKB-SubCell"/>
</dbReference>
<evidence type="ECO:0000256" key="4">
    <source>
        <dbReference type="ARBA" id="ARBA00022989"/>
    </source>
</evidence>
<evidence type="ECO:0000313" key="8">
    <source>
        <dbReference type="EMBL" id="QGU96173.1"/>
    </source>
</evidence>
<comment type="subcellular location">
    <subcellularLocation>
        <location evidence="1">Cell membrane</location>
        <topology evidence="1">Multi-pass membrane protein</topology>
    </subcellularLocation>
</comment>
<keyword evidence="5 6" id="KW-0472">Membrane</keyword>
<dbReference type="Proteomes" id="UP000422764">
    <property type="component" value="Chromosome"/>
</dbReference>
<dbReference type="PANTHER" id="PTHR30287:SF1">
    <property type="entry name" value="INNER MEMBRANE PROTEIN"/>
    <property type="match status" value="1"/>
</dbReference>
<feature type="domain" description="ABC3 transporter permease C-terminal" evidence="7">
    <location>
        <begin position="170"/>
        <end position="286"/>
    </location>
</feature>
<evidence type="ECO:0000256" key="5">
    <source>
        <dbReference type="ARBA" id="ARBA00023136"/>
    </source>
</evidence>
<gene>
    <name evidence="8" type="ORF">GOM49_14665</name>
</gene>
<keyword evidence="3 6" id="KW-0812">Transmembrane</keyword>
<evidence type="ECO:0000256" key="6">
    <source>
        <dbReference type="SAM" id="Phobius"/>
    </source>
</evidence>
<feature type="transmembrane region" description="Helical" evidence="6">
    <location>
        <begin position="261"/>
        <end position="281"/>
    </location>
</feature>
<dbReference type="Pfam" id="PF02687">
    <property type="entry name" value="FtsX"/>
    <property type="match status" value="1"/>
</dbReference>
<organism evidence="8 9">
    <name type="scientific">Clostridium bovifaecis</name>
    <dbReference type="NCBI Taxonomy" id="2184719"/>
    <lineage>
        <taxon>Bacteria</taxon>
        <taxon>Bacillati</taxon>
        <taxon>Bacillota</taxon>
        <taxon>Clostridia</taxon>
        <taxon>Eubacteriales</taxon>
        <taxon>Clostridiaceae</taxon>
        <taxon>Clostridium</taxon>
    </lineage>
</organism>
<dbReference type="PANTHER" id="PTHR30287">
    <property type="entry name" value="MEMBRANE COMPONENT OF PREDICTED ABC SUPERFAMILY METABOLITE UPTAKE TRANSPORTER"/>
    <property type="match status" value="1"/>
</dbReference>
<reference evidence="8 9" key="1">
    <citation type="submission" date="2019-12" db="EMBL/GenBank/DDBJ databases">
        <title>Genome sequenceing of Clostridium bovifaecis.</title>
        <authorList>
            <person name="Yao Y."/>
        </authorList>
    </citation>
    <scope>NUCLEOTIDE SEQUENCE [LARGE SCALE GENOMIC DNA]</scope>
    <source>
        <strain evidence="8 9">BXX</strain>
    </source>
</reference>
<dbReference type="InterPro" id="IPR003838">
    <property type="entry name" value="ABC3_permease_C"/>
</dbReference>
<evidence type="ECO:0000313" key="9">
    <source>
        <dbReference type="Proteomes" id="UP000422764"/>
    </source>
</evidence>
<proteinExistence type="predicted"/>
<evidence type="ECO:0000259" key="7">
    <source>
        <dbReference type="Pfam" id="PF02687"/>
    </source>
</evidence>
<name>A0A6I6EUY3_9CLOT</name>
<protein>
    <submittedName>
        <fullName evidence="8">FtsX-like permease family protein</fullName>
    </submittedName>
</protein>
<keyword evidence="4 6" id="KW-1133">Transmembrane helix</keyword>